<organism evidence="1 2">
    <name type="scientific">Gossypium schwendimanii</name>
    <name type="common">Cotton</name>
    <dbReference type="NCBI Taxonomy" id="34291"/>
    <lineage>
        <taxon>Eukaryota</taxon>
        <taxon>Viridiplantae</taxon>
        <taxon>Streptophyta</taxon>
        <taxon>Embryophyta</taxon>
        <taxon>Tracheophyta</taxon>
        <taxon>Spermatophyta</taxon>
        <taxon>Magnoliopsida</taxon>
        <taxon>eudicotyledons</taxon>
        <taxon>Gunneridae</taxon>
        <taxon>Pentapetalae</taxon>
        <taxon>rosids</taxon>
        <taxon>malvids</taxon>
        <taxon>Malvales</taxon>
        <taxon>Malvaceae</taxon>
        <taxon>Malvoideae</taxon>
        <taxon>Gossypium</taxon>
    </lineage>
</organism>
<feature type="non-terminal residue" evidence="1">
    <location>
        <position position="1"/>
    </location>
</feature>
<keyword evidence="2" id="KW-1185">Reference proteome</keyword>
<sequence>WVLDIVLEDIKEGYLERFEEKILRFGEVVVVESYISSHLFLVLNGGRSARLSRYSSLSPTCIASIPNWWWSRMIGTLSGNQGLSMGK</sequence>
<accession>A0A7J9MM35</accession>
<evidence type="ECO:0000313" key="2">
    <source>
        <dbReference type="Proteomes" id="UP000593576"/>
    </source>
</evidence>
<dbReference type="AlphaFoldDB" id="A0A7J9MM35"/>
<comment type="caution">
    <text evidence="1">The sequence shown here is derived from an EMBL/GenBank/DDBJ whole genome shotgun (WGS) entry which is preliminary data.</text>
</comment>
<protein>
    <submittedName>
        <fullName evidence="1">Uncharacterized protein</fullName>
    </submittedName>
</protein>
<dbReference type="EMBL" id="JABFAF010000012">
    <property type="protein sequence ID" value="MBA0872183.1"/>
    <property type="molecule type" value="Genomic_DNA"/>
</dbReference>
<gene>
    <name evidence="1" type="ORF">Goshw_008692</name>
</gene>
<proteinExistence type="predicted"/>
<dbReference type="Proteomes" id="UP000593576">
    <property type="component" value="Unassembled WGS sequence"/>
</dbReference>
<reference evidence="1 2" key="1">
    <citation type="journal article" date="2019" name="Genome Biol. Evol.">
        <title>Insights into the evolution of the New World diploid cottons (Gossypium, subgenus Houzingenia) based on genome sequencing.</title>
        <authorList>
            <person name="Grover C.E."/>
            <person name="Arick M.A. 2nd"/>
            <person name="Thrash A."/>
            <person name="Conover J.L."/>
            <person name="Sanders W.S."/>
            <person name="Peterson D.G."/>
            <person name="Frelichowski J.E."/>
            <person name="Scheffler J.A."/>
            <person name="Scheffler B.E."/>
            <person name="Wendel J.F."/>
        </authorList>
    </citation>
    <scope>NUCLEOTIDE SEQUENCE [LARGE SCALE GENOMIC DNA]</scope>
    <source>
        <strain evidence="1">1</strain>
        <tissue evidence="1">Leaf</tissue>
    </source>
</reference>
<name>A0A7J9MM35_GOSSC</name>
<evidence type="ECO:0000313" key="1">
    <source>
        <dbReference type="EMBL" id="MBA0872183.1"/>
    </source>
</evidence>